<dbReference type="PANTHER" id="PTHR46743">
    <property type="entry name" value="TEICHOIC ACIDS EXPORT ATP-BINDING PROTEIN TAGH"/>
    <property type="match status" value="1"/>
</dbReference>
<dbReference type="Gene3D" id="3.40.50.300">
    <property type="entry name" value="P-loop containing nucleotide triphosphate hydrolases"/>
    <property type="match status" value="1"/>
</dbReference>
<gene>
    <name evidence="6" type="primary">wzt</name>
    <name evidence="7" type="ORF">KsCSTR_16190</name>
    <name evidence="6" type="ORF">kuste3214</name>
</gene>
<organism evidence="6">
    <name type="scientific">Kuenenia stuttgartiensis</name>
    <dbReference type="NCBI Taxonomy" id="174633"/>
    <lineage>
        <taxon>Bacteria</taxon>
        <taxon>Pseudomonadati</taxon>
        <taxon>Planctomycetota</taxon>
        <taxon>Candidatus Brocadiia</taxon>
        <taxon>Candidatus Brocadiales</taxon>
        <taxon>Candidatus Brocadiaceae</taxon>
        <taxon>Candidatus Kuenenia</taxon>
    </lineage>
</organism>
<dbReference type="SUPFAM" id="SSF52540">
    <property type="entry name" value="P-loop containing nucleoside triphosphate hydrolases"/>
    <property type="match status" value="1"/>
</dbReference>
<dbReference type="CDD" id="cd10147">
    <property type="entry name" value="Wzt_C-like"/>
    <property type="match status" value="1"/>
</dbReference>
<dbReference type="InterPro" id="IPR029439">
    <property type="entry name" value="Wzt_C"/>
</dbReference>
<evidence type="ECO:0000313" key="8">
    <source>
        <dbReference type="Proteomes" id="UP000501926"/>
    </source>
</evidence>
<dbReference type="Gene3D" id="2.70.50.60">
    <property type="entry name" value="abc- transporter (atp binding component) like domain"/>
    <property type="match status" value="1"/>
</dbReference>
<reference evidence="6" key="2">
    <citation type="submission" date="2006-01" db="EMBL/GenBank/DDBJ databases">
        <authorList>
            <person name="Genoscope"/>
        </authorList>
    </citation>
    <scope>NUCLEOTIDE SEQUENCE</scope>
</reference>
<reference evidence="6" key="1">
    <citation type="journal article" date="2006" name="Nature">
        <title>Deciphering the evolution and metabolism of an anammox bacterium from a community genome.</title>
        <authorList>
            <person name="Strous M."/>
            <person name="Pelletier E."/>
            <person name="Mangenot S."/>
            <person name="Rattei T."/>
            <person name="Lehner A."/>
            <person name="Taylor M.W."/>
            <person name="Horn M."/>
            <person name="Daims H."/>
            <person name="Bartol-Mavel D."/>
            <person name="Wincker P."/>
            <person name="Barbe V."/>
            <person name="Fonknechten N."/>
            <person name="Vallenet D."/>
            <person name="Segurens B."/>
            <person name="Schenowitz-Truong C."/>
            <person name="Medigue C."/>
            <person name="Collingro A."/>
            <person name="Snel B."/>
            <person name="Dutilh B.E."/>
            <person name="OpDenCamp H.J.M."/>
            <person name="vanDerDrift C."/>
            <person name="Cirpus I."/>
            <person name="vanDePas-Schoonen K.T."/>
            <person name="Harhangi H.R."/>
            <person name="vanNiftrik L."/>
            <person name="Schmid M."/>
            <person name="Keltjens J."/>
            <person name="vanDeVossenberg J."/>
            <person name="Kartal B."/>
            <person name="Meier H."/>
            <person name="Frishman D."/>
            <person name="Huynen M.A."/>
            <person name="Mewes H."/>
            <person name="Weissenbach J."/>
            <person name="Jetten M.S.M."/>
            <person name="Wagner M."/>
            <person name="LePaslier D."/>
        </authorList>
    </citation>
    <scope>NUCLEOTIDE SEQUENCE</scope>
</reference>
<dbReference type="GO" id="GO:0005524">
    <property type="term" value="F:ATP binding"/>
    <property type="evidence" value="ECO:0007669"/>
    <property type="project" value="UniProtKB-KW"/>
</dbReference>
<dbReference type="EMBL" id="CP049055">
    <property type="protein sequence ID" value="QII10997.1"/>
    <property type="molecule type" value="Genomic_DNA"/>
</dbReference>
<evidence type="ECO:0000256" key="4">
    <source>
        <dbReference type="ARBA" id="ARBA00022840"/>
    </source>
</evidence>
<keyword evidence="3" id="KW-0547">Nucleotide-binding</keyword>
<accession>Q1Q1T1</accession>
<dbReference type="Pfam" id="PF00005">
    <property type="entry name" value="ABC_tran"/>
    <property type="match status" value="1"/>
</dbReference>
<dbReference type="InterPro" id="IPR027417">
    <property type="entry name" value="P-loop_NTPase"/>
</dbReference>
<name>Q1Q1T1_KUEST</name>
<sequence length="447" mass="49327">MSHTVIKVENLSKKYTIRHQQNGSYTALRDVLADKARMVGNRMLSALCSLRPAPCALPSAHNPSREDFWALKDVSFEVKQGEVIGIIGRNGAGKSTLLKILSRITEPTTGSVKIKGRVASLLEVGTGFHPELTGRENVYLNGAILGMTKAEIKKKFDEIVAFAEIEKFLDTPVKRYSSGMYVRLAFAVAAHLEPEILIVDEVLAVGDAQFQKKCLGKMGEVAKEGRTVIFVSHNMPSVQNLCSRVLLMQKGLLILSNNPDTVISNYLSSGVNIESSEVDLNLHPGRSRSKEPALKQAWCLNKDNTKFNKIMMGESLRICFRFRSSRAIKCPYFGFGIEDGNGRRIFSLNNLMSPIENNSLKPIDSGVACLEIPCVPLLPGTYFVSLSLVEDNNTWVDFVERAIAFQVQPADVYGSGNIPHSTHGVVYVNGHINFNPENFTIKGSYTN</sequence>
<evidence type="ECO:0000259" key="5">
    <source>
        <dbReference type="PROSITE" id="PS50893"/>
    </source>
</evidence>
<dbReference type="InterPro" id="IPR003593">
    <property type="entry name" value="AAA+_ATPase"/>
</dbReference>
<comment type="similarity">
    <text evidence="1">Belongs to the ABC transporter superfamily.</text>
</comment>
<dbReference type="GO" id="GO:0016887">
    <property type="term" value="F:ATP hydrolysis activity"/>
    <property type="evidence" value="ECO:0007669"/>
    <property type="project" value="InterPro"/>
</dbReference>
<dbReference type="InterPro" id="IPR015860">
    <property type="entry name" value="ABC_transpr_TagH-like"/>
</dbReference>
<dbReference type="SMART" id="SM00382">
    <property type="entry name" value="AAA"/>
    <property type="match status" value="1"/>
</dbReference>
<dbReference type="RefSeq" id="WP_164994690.1">
    <property type="nucleotide sequence ID" value="NZ_CP049055.1"/>
</dbReference>
<evidence type="ECO:0000313" key="6">
    <source>
        <dbReference type="EMBL" id="CAJ73973.1"/>
    </source>
</evidence>
<evidence type="ECO:0000256" key="2">
    <source>
        <dbReference type="ARBA" id="ARBA00022448"/>
    </source>
</evidence>
<proteinExistence type="inferred from homology"/>
<reference evidence="7 8" key="3">
    <citation type="submission" date="2020-02" db="EMBL/GenBank/DDBJ databases">
        <title>Newly sequenced genome of strain CSTR1 showed variability in Candidatus Kuenenia stuttgartiensis genomes.</title>
        <authorList>
            <person name="Ding C."/>
            <person name="Adrian L."/>
        </authorList>
    </citation>
    <scope>NUCLEOTIDE SEQUENCE [LARGE SCALE GENOMIC DNA]</scope>
    <source>
        <strain evidence="7 8">CSTR1</strain>
    </source>
</reference>
<dbReference type="GO" id="GO:0140359">
    <property type="term" value="F:ABC-type transporter activity"/>
    <property type="evidence" value="ECO:0007669"/>
    <property type="project" value="InterPro"/>
</dbReference>
<dbReference type="PROSITE" id="PS50893">
    <property type="entry name" value="ABC_TRANSPORTER_2"/>
    <property type="match status" value="1"/>
</dbReference>
<dbReference type="Proteomes" id="UP000501926">
    <property type="component" value="Chromosome"/>
</dbReference>
<dbReference type="GO" id="GO:0016020">
    <property type="term" value="C:membrane"/>
    <property type="evidence" value="ECO:0007669"/>
    <property type="project" value="InterPro"/>
</dbReference>
<dbReference type="AlphaFoldDB" id="Q1Q1T1"/>
<feature type="domain" description="ABC transporter" evidence="5">
    <location>
        <begin position="55"/>
        <end position="275"/>
    </location>
</feature>
<keyword evidence="4 6" id="KW-0067">ATP-binding</keyword>
<keyword evidence="2" id="KW-0813">Transport</keyword>
<dbReference type="InterPro" id="IPR050683">
    <property type="entry name" value="Bact_Polysacc_Export_ATP-bd"/>
</dbReference>
<dbReference type="Pfam" id="PF14524">
    <property type="entry name" value="Wzt_C"/>
    <property type="match status" value="1"/>
</dbReference>
<dbReference type="InterPro" id="IPR003439">
    <property type="entry name" value="ABC_transporter-like_ATP-bd"/>
</dbReference>
<evidence type="ECO:0000256" key="1">
    <source>
        <dbReference type="ARBA" id="ARBA00005417"/>
    </source>
</evidence>
<dbReference type="CDD" id="cd03220">
    <property type="entry name" value="ABC_KpsT_Wzt"/>
    <property type="match status" value="1"/>
</dbReference>
<evidence type="ECO:0000256" key="3">
    <source>
        <dbReference type="ARBA" id="ARBA00022741"/>
    </source>
</evidence>
<dbReference type="EMBL" id="CT573071">
    <property type="protein sequence ID" value="CAJ73973.1"/>
    <property type="molecule type" value="Genomic_DNA"/>
</dbReference>
<evidence type="ECO:0000313" key="7">
    <source>
        <dbReference type="EMBL" id="QII10997.1"/>
    </source>
</evidence>
<protein>
    <submittedName>
        <fullName evidence="7">Putative ATP-binding protein Wzt of ABC-transporter involved in LPS biosynthesis</fullName>
    </submittedName>
    <submittedName>
        <fullName evidence="6">Similar to ATP-binding protein Wzt of ABC-transporter involved in LPS biosynthesis</fullName>
    </submittedName>
</protein>
<dbReference type="PANTHER" id="PTHR46743:SF2">
    <property type="entry name" value="TEICHOIC ACIDS EXPORT ATP-BINDING PROTEIN TAGH"/>
    <property type="match status" value="1"/>
</dbReference>